<evidence type="ECO:0000256" key="3">
    <source>
        <dbReference type="ARBA" id="ARBA00022448"/>
    </source>
</evidence>
<evidence type="ECO:0000256" key="6">
    <source>
        <dbReference type="ARBA" id="ARBA00022692"/>
    </source>
</evidence>
<dbReference type="InterPro" id="IPR050739">
    <property type="entry name" value="MFP"/>
</dbReference>
<dbReference type="InterPro" id="IPR006144">
    <property type="entry name" value="Secretion_HlyD_CS"/>
</dbReference>
<dbReference type="Pfam" id="PF25988">
    <property type="entry name" value="HH_CyaD"/>
    <property type="match status" value="1"/>
</dbReference>
<keyword evidence="4 9" id="KW-1003">Cell membrane</keyword>
<reference evidence="12 13" key="1">
    <citation type="submission" date="2018-07" db="EMBL/GenBank/DDBJ databases">
        <title>Dyella monticola sp. nov. and Dyella psychrodurans sp. nov. isolated from monsoon evergreen broad-leaved forest soil of Dinghu Mountain, China.</title>
        <authorList>
            <person name="Gao Z."/>
            <person name="Qiu L."/>
        </authorList>
    </citation>
    <scope>NUCLEOTIDE SEQUENCE [LARGE SCALE GENOMIC DNA]</scope>
    <source>
        <strain evidence="12 13">4G-K06</strain>
    </source>
</reference>
<evidence type="ECO:0000313" key="13">
    <source>
        <dbReference type="Proteomes" id="UP000254258"/>
    </source>
</evidence>
<dbReference type="AlphaFoldDB" id="A0A370WRP9"/>
<evidence type="ECO:0000256" key="2">
    <source>
        <dbReference type="ARBA" id="ARBA00009477"/>
    </source>
</evidence>
<dbReference type="EMBL" id="QRBE01000023">
    <property type="protein sequence ID" value="RDS78804.1"/>
    <property type="molecule type" value="Genomic_DNA"/>
</dbReference>
<keyword evidence="7 9" id="KW-1133">Transmembrane helix</keyword>
<protein>
    <recommendedName>
        <fullName evidence="9">Membrane fusion protein (MFP) family protein</fullName>
    </recommendedName>
</protein>
<dbReference type="InterPro" id="IPR058982">
    <property type="entry name" value="Beta-barrel_AprE"/>
</dbReference>
<comment type="subcellular location">
    <subcellularLocation>
        <location evidence="1 9">Cell inner membrane</location>
        <topology evidence="1 9">Single-pass membrane protein</topology>
    </subcellularLocation>
</comment>
<evidence type="ECO:0000256" key="1">
    <source>
        <dbReference type="ARBA" id="ARBA00004377"/>
    </source>
</evidence>
<feature type="domain" description="AprE-like beta-barrel" evidence="11">
    <location>
        <begin position="364"/>
        <end position="455"/>
    </location>
</feature>
<dbReference type="GO" id="GO:0009306">
    <property type="term" value="P:protein secretion"/>
    <property type="evidence" value="ECO:0007669"/>
    <property type="project" value="InterPro"/>
</dbReference>
<evidence type="ECO:0000256" key="8">
    <source>
        <dbReference type="ARBA" id="ARBA00023136"/>
    </source>
</evidence>
<comment type="similarity">
    <text evidence="2 9">Belongs to the membrane fusion protein (MFP) (TC 8.A.1) family.</text>
</comment>
<dbReference type="Gene3D" id="2.40.50.100">
    <property type="match status" value="1"/>
</dbReference>
<dbReference type="InterPro" id="IPR059040">
    <property type="entry name" value="HH_CyaD-like"/>
</dbReference>
<dbReference type="PROSITE" id="PS00543">
    <property type="entry name" value="HLYD_FAMILY"/>
    <property type="match status" value="1"/>
</dbReference>
<keyword evidence="5 9" id="KW-0997">Cell inner membrane</keyword>
<dbReference type="PANTHER" id="PTHR30386">
    <property type="entry name" value="MEMBRANE FUSION SUBUNIT OF EMRAB-TOLC MULTIDRUG EFFLUX PUMP"/>
    <property type="match status" value="1"/>
</dbReference>
<evidence type="ECO:0000256" key="4">
    <source>
        <dbReference type="ARBA" id="ARBA00022475"/>
    </source>
</evidence>
<dbReference type="Pfam" id="PF26002">
    <property type="entry name" value="Beta-barrel_AprE"/>
    <property type="match status" value="1"/>
</dbReference>
<dbReference type="GO" id="GO:0005886">
    <property type="term" value="C:plasma membrane"/>
    <property type="evidence" value="ECO:0007669"/>
    <property type="project" value="UniProtKB-SubCell"/>
</dbReference>
<feature type="domain" description="CyaD-like alpha-helical hairpin" evidence="10">
    <location>
        <begin position="131"/>
        <end position="326"/>
    </location>
</feature>
<keyword evidence="13" id="KW-1185">Reference proteome</keyword>
<dbReference type="Gene3D" id="1.10.287.470">
    <property type="entry name" value="Helix hairpin bin"/>
    <property type="match status" value="1"/>
</dbReference>
<dbReference type="NCBIfam" id="TIGR01843">
    <property type="entry name" value="type_I_hlyD"/>
    <property type="match status" value="1"/>
</dbReference>
<comment type="caution">
    <text evidence="12">The sequence shown here is derived from an EMBL/GenBank/DDBJ whole genome shotgun (WGS) entry which is preliminary data.</text>
</comment>
<dbReference type="PRINTS" id="PR01490">
    <property type="entry name" value="RTXTOXIND"/>
</dbReference>
<keyword evidence="6 9" id="KW-0812">Transmembrane</keyword>
<evidence type="ECO:0000313" key="12">
    <source>
        <dbReference type="EMBL" id="RDS78804.1"/>
    </source>
</evidence>
<evidence type="ECO:0000259" key="11">
    <source>
        <dbReference type="Pfam" id="PF26002"/>
    </source>
</evidence>
<evidence type="ECO:0000256" key="5">
    <source>
        <dbReference type="ARBA" id="ARBA00022519"/>
    </source>
</evidence>
<proteinExistence type="inferred from homology"/>
<keyword evidence="3 9" id="KW-0813">Transport</keyword>
<dbReference type="Proteomes" id="UP000254258">
    <property type="component" value="Unassembled WGS sequence"/>
</dbReference>
<evidence type="ECO:0000256" key="9">
    <source>
        <dbReference type="RuleBase" id="RU365093"/>
    </source>
</evidence>
<dbReference type="PANTHER" id="PTHR30386:SF27">
    <property type="entry name" value="MEMBRANE FUSION PROTEIN (MFP) FAMILY PROTEIN"/>
    <property type="match status" value="1"/>
</dbReference>
<organism evidence="12 13">
    <name type="scientific">Dyella monticola</name>
    <dbReference type="NCBI Taxonomy" id="1927958"/>
    <lineage>
        <taxon>Bacteria</taxon>
        <taxon>Pseudomonadati</taxon>
        <taxon>Pseudomonadota</taxon>
        <taxon>Gammaproteobacteria</taxon>
        <taxon>Lysobacterales</taxon>
        <taxon>Rhodanobacteraceae</taxon>
        <taxon>Dyella</taxon>
    </lineage>
</organism>
<name>A0A370WRP9_9GAMM</name>
<evidence type="ECO:0000259" key="10">
    <source>
        <dbReference type="Pfam" id="PF25988"/>
    </source>
</evidence>
<keyword evidence="8 9" id="KW-0472">Membrane</keyword>
<feature type="transmembrane region" description="Helical" evidence="9">
    <location>
        <begin position="62"/>
        <end position="80"/>
    </location>
</feature>
<dbReference type="Gene3D" id="2.40.30.170">
    <property type="match status" value="1"/>
</dbReference>
<dbReference type="SUPFAM" id="SSF111369">
    <property type="entry name" value="HlyD-like secretion proteins"/>
    <property type="match status" value="2"/>
</dbReference>
<accession>A0A370WRP9</accession>
<sequence>MSTRSMRWLATRDLLGRYTQVFQAAWGMRTALDTPVRLRHETDFQPAALALRDSPMHPAPRWAMGLICGLLTFAVAWASFGKVDVMATADGKIVPNGEVKTIQSQDTAVVTAIHVVDGQSVNKGDVLVDLDATDATSNASEAQAALAAARDEAARGHALLKAIDTNRPPMLPPSQDRDAADQTVQQHVLAGEYADYVSNIQEMDADIAQASASLHETAAEIGKLEGTLPIEETKEDDYAKLIVKGYVGLHDYYNEKQAVIQMKQDLVEQKAKLVETQATLEASRRKRDEYVAQTRRTWLEKIQDDETKAASSAGDLAKARDHARLMHLTAPVDGTVQQVAIHTIGGVVSPAQQVMVIVPNGHQLLVEATIDNQDIGFIKEGQPAEVKVEAFPYTRYGVLHGTVVQVSNDAKQDDSDKKKWVFTAQVALPTDSMMIEGKQIHLTPGMTVTSEIKTGRRRIMSYLLSPLIQHARESLHER</sequence>
<evidence type="ECO:0000256" key="7">
    <source>
        <dbReference type="ARBA" id="ARBA00022989"/>
    </source>
</evidence>
<dbReference type="InterPro" id="IPR010129">
    <property type="entry name" value="T1SS_HlyD"/>
</dbReference>
<gene>
    <name evidence="12" type="ORF">DWU98_21090</name>
</gene>